<protein>
    <submittedName>
        <fullName evidence="2">Uncharacterized protein</fullName>
    </submittedName>
</protein>
<keyword evidence="1" id="KW-0472">Membrane</keyword>
<keyword evidence="3" id="KW-1185">Reference proteome</keyword>
<dbReference type="RefSeq" id="WP_201657659.1">
    <property type="nucleotide sequence ID" value="NZ_CAJHCS010000028.1"/>
</dbReference>
<name>A0ABU9QJB7_9BURK</name>
<feature type="transmembrane region" description="Helical" evidence="1">
    <location>
        <begin position="90"/>
        <end position="111"/>
    </location>
</feature>
<dbReference type="Proteomes" id="UP001494588">
    <property type="component" value="Unassembled WGS sequence"/>
</dbReference>
<reference evidence="2 3" key="1">
    <citation type="submission" date="2024-01" db="EMBL/GenBank/DDBJ databases">
        <title>The diversity of rhizobia nodulating Mimosa spp. in eleven states of Brazil covering several biomes is determined by host plant, location, and edaphic factors.</title>
        <authorList>
            <person name="Rouws L."/>
            <person name="Barauna A."/>
            <person name="Beukes C."/>
            <person name="De Faria S.M."/>
            <person name="Gross E."/>
            <person name="Dos Reis Junior F.B."/>
            <person name="Simon M."/>
            <person name="Maluk M."/>
            <person name="Odee D.W."/>
            <person name="Kenicer G."/>
            <person name="Young J.P.W."/>
            <person name="Reis V.M."/>
            <person name="Zilli J."/>
            <person name="James E.K."/>
        </authorList>
    </citation>
    <scope>NUCLEOTIDE SEQUENCE [LARGE SCALE GENOMIC DNA]</scope>
    <source>
        <strain evidence="2 3">JPY77</strain>
    </source>
</reference>
<dbReference type="EMBL" id="JAZHGC010000026">
    <property type="protein sequence ID" value="MEM5289511.1"/>
    <property type="molecule type" value="Genomic_DNA"/>
</dbReference>
<evidence type="ECO:0000313" key="3">
    <source>
        <dbReference type="Proteomes" id="UP001494588"/>
    </source>
</evidence>
<comment type="caution">
    <text evidence="2">The sequence shown here is derived from an EMBL/GenBank/DDBJ whole genome shotgun (WGS) entry which is preliminary data.</text>
</comment>
<keyword evidence="1" id="KW-0812">Transmembrane</keyword>
<sequence>MGSIGLAGLQLKPRGAAADVITNTAIVAELNGVHDALKDIPDTVRSGVLARHGISSEQALADSLEAQRTHLAQAEQARALELRTNDRRSAILLVLTLFNAFAAALAGISLYEAYRANRRRSAP</sequence>
<accession>A0ABU9QJB7</accession>
<keyword evidence="1" id="KW-1133">Transmembrane helix</keyword>
<gene>
    <name evidence="2" type="ORF">V4C55_27695</name>
</gene>
<evidence type="ECO:0000256" key="1">
    <source>
        <dbReference type="SAM" id="Phobius"/>
    </source>
</evidence>
<organism evidence="2 3">
    <name type="scientific">Paraburkholderia sabiae</name>
    <dbReference type="NCBI Taxonomy" id="273251"/>
    <lineage>
        <taxon>Bacteria</taxon>
        <taxon>Pseudomonadati</taxon>
        <taxon>Pseudomonadota</taxon>
        <taxon>Betaproteobacteria</taxon>
        <taxon>Burkholderiales</taxon>
        <taxon>Burkholderiaceae</taxon>
        <taxon>Paraburkholderia</taxon>
    </lineage>
</organism>
<proteinExistence type="predicted"/>
<evidence type="ECO:0000313" key="2">
    <source>
        <dbReference type="EMBL" id="MEM5289511.1"/>
    </source>
</evidence>